<dbReference type="AlphaFoldDB" id="A0A1H0X2S5"/>
<dbReference type="InterPro" id="IPR011989">
    <property type="entry name" value="ARM-like"/>
</dbReference>
<reference evidence="2" key="1">
    <citation type="submission" date="2016-10" db="EMBL/GenBank/DDBJ databases">
        <authorList>
            <person name="Varghese N."/>
            <person name="Submissions S."/>
        </authorList>
    </citation>
    <scope>NUCLEOTIDE SEQUENCE [LARGE SCALE GENOMIC DNA]</scope>
    <source>
        <strain evidence="2">CGMCC 4.6609</strain>
    </source>
</reference>
<organism evidence="1 2">
    <name type="scientific">Lentzea jiangxiensis</name>
    <dbReference type="NCBI Taxonomy" id="641025"/>
    <lineage>
        <taxon>Bacteria</taxon>
        <taxon>Bacillati</taxon>
        <taxon>Actinomycetota</taxon>
        <taxon>Actinomycetes</taxon>
        <taxon>Pseudonocardiales</taxon>
        <taxon>Pseudonocardiaceae</taxon>
        <taxon>Lentzea</taxon>
    </lineage>
</organism>
<dbReference type="STRING" id="641025.SAMN05421507_12953"/>
<name>A0A1H0X2S5_9PSEU</name>
<evidence type="ECO:0000313" key="2">
    <source>
        <dbReference type="Proteomes" id="UP000199691"/>
    </source>
</evidence>
<evidence type="ECO:0000313" key="1">
    <source>
        <dbReference type="EMBL" id="SDP97025.1"/>
    </source>
</evidence>
<sequence>MSAVLPGRSVNAVLEGLASNPALPGHLLDRLVTRPELAWELASRNDLSSDHVRALLAHGDSAVVSELLFKGLARPENVPIPDESVALAVVEHPDADPALARVLAFHPDPAIRSRLPEWAHHLAPDVVDLLAADPDPEVVAGLVTFHAVPPALALSLSRHPSPDVRRALAASPHTPPAVLARLGPSAARELASNPSTPAALAAELVRHHEARYFLASRPDLPPAVYEQLASEIEPGPLSALAVNPAVPVAVLRRLSGVLRRLSGVLRNPAIPLDLLVELAPSARVGSAEVLPRIASASEAELRALAGSSATQVRLMVAMRPDLPLDLVHRFARDPDPSVATAVAAHPSLTGAQLRDLVSRCGARSHPRVAVNPSCPADLLHHMALRAAGAGSTCRAIAGNPAASGETLLLCLEDARARHLAAAHPNLPVAVVVEMLGSEFTASAAAANPSLPVPVMEELVNGT</sequence>
<dbReference type="Proteomes" id="UP000199691">
    <property type="component" value="Unassembled WGS sequence"/>
</dbReference>
<proteinExistence type="predicted"/>
<dbReference type="OrthoDB" id="3666466at2"/>
<dbReference type="EMBL" id="FNIX01000029">
    <property type="protein sequence ID" value="SDP97025.1"/>
    <property type="molecule type" value="Genomic_DNA"/>
</dbReference>
<accession>A0A1H0X2S5</accession>
<keyword evidence="2" id="KW-1185">Reference proteome</keyword>
<protein>
    <submittedName>
        <fullName evidence="1">Leucine rich repeat variant</fullName>
    </submittedName>
</protein>
<gene>
    <name evidence="1" type="ORF">SAMN05421507_12953</name>
</gene>
<dbReference type="Gene3D" id="1.25.10.10">
    <property type="entry name" value="Leucine-rich Repeat Variant"/>
    <property type="match status" value="1"/>
</dbReference>